<reference evidence="6 7" key="1">
    <citation type="submission" date="2018-03" db="EMBL/GenBank/DDBJ databases">
        <title>The draft genome of Zobellella sp. 59N8.</title>
        <authorList>
            <person name="Liu L."/>
            <person name="Li L."/>
            <person name="Zhang X."/>
            <person name="Liang L."/>
            <person name="Wang T."/>
        </authorList>
    </citation>
    <scope>NUCLEOTIDE SEQUENCE [LARGE SCALE GENOMIC DNA]</scope>
    <source>
        <strain evidence="6 7">59N8</strain>
    </source>
</reference>
<dbReference type="InterPro" id="IPR005119">
    <property type="entry name" value="LysR_subst-bd"/>
</dbReference>
<name>A0A2P7RDC6_9GAMM</name>
<dbReference type="InterPro" id="IPR036388">
    <property type="entry name" value="WH-like_DNA-bd_sf"/>
</dbReference>
<dbReference type="GO" id="GO:0043565">
    <property type="term" value="F:sequence-specific DNA binding"/>
    <property type="evidence" value="ECO:0007669"/>
    <property type="project" value="TreeGrafter"/>
</dbReference>
<dbReference type="FunFam" id="1.10.10.10:FF:000001">
    <property type="entry name" value="LysR family transcriptional regulator"/>
    <property type="match status" value="1"/>
</dbReference>
<dbReference type="GO" id="GO:0003700">
    <property type="term" value="F:DNA-binding transcription factor activity"/>
    <property type="evidence" value="ECO:0007669"/>
    <property type="project" value="InterPro"/>
</dbReference>
<dbReference type="GO" id="GO:0006351">
    <property type="term" value="P:DNA-templated transcription"/>
    <property type="evidence" value="ECO:0007669"/>
    <property type="project" value="TreeGrafter"/>
</dbReference>
<dbReference type="PROSITE" id="PS50931">
    <property type="entry name" value="HTH_LYSR"/>
    <property type="match status" value="1"/>
</dbReference>
<dbReference type="PANTHER" id="PTHR30537:SF74">
    <property type="entry name" value="HTH-TYPE TRANSCRIPTIONAL REGULATOR TRPI"/>
    <property type="match status" value="1"/>
</dbReference>
<dbReference type="SUPFAM" id="SSF53850">
    <property type="entry name" value="Periplasmic binding protein-like II"/>
    <property type="match status" value="1"/>
</dbReference>
<accession>A0A2P7RDC6</accession>
<dbReference type="PRINTS" id="PR00039">
    <property type="entry name" value="HTHLYSR"/>
</dbReference>
<dbReference type="Gene3D" id="3.40.190.10">
    <property type="entry name" value="Periplasmic binding protein-like II"/>
    <property type="match status" value="2"/>
</dbReference>
<evidence type="ECO:0000256" key="1">
    <source>
        <dbReference type="ARBA" id="ARBA00009437"/>
    </source>
</evidence>
<gene>
    <name evidence="6" type="ORF">C7H85_00950</name>
</gene>
<comment type="similarity">
    <text evidence="1">Belongs to the LysR transcriptional regulatory family.</text>
</comment>
<keyword evidence="4" id="KW-0804">Transcription</keyword>
<dbReference type="PANTHER" id="PTHR30537">
    <property type="entry name" value="HTH-TYPE TRANSCRIPTIONAL REGULATOR"/>
    <property type="match status" value="1"/>
</dbReference>
<dbReference type="InterPro" id="IPR036390">
    <property type="entry name" value="WH_DNA-bd_sf"/>
</dbReference>
<dbReference type="Pfam" id="PF03466">
    <property type="entry name" value="LysR_substrate"/>
    <property type="match status" value="1"/>
</dbReference>
<dbReference type="Proteomes" id="UP000240243">
    <property type="component" value="Unassembled WGS sequence"/>
</dbReference>
<evidence type="ECO:0000256" key="2">
    <source>
        <dbReference type="ARBA" id="ARBA00023015"/>
    </source>
</evidence>
<dbReference type="InterPro" id="IPR058163">
    <property type="entry name" value="LysR-type_TF_proteobact-type"/>
</dbReference>
<dbReference type="Gene3D" id="1.10.10.10">
    <property type="entry name" value="Winged helix-like DNA-binding domain superfamily/Winged helix DNA-binding domain"/>
    <property type="match status" value="1"/>
</dbReference>
<dbReference type="AlphaFoldDB" id="A0A2P7RDC6"/>
<dbReference type="SUPFAM" id="SSF46785">
    <property type="entry name" value="Winged helix' DNA-binding domain"/>
    <property type="match status" value="1"/>
</dbReference>
<evidence type="ECO:0000313" key="7">
    <source>
        <dbReference type="Proteomes" id="UP000240243"/>
    </source>
</evidence>
<comment type="caution">
    <text evidence="6">The sequence shown here is derived from an EMBL/GenBank/DDBJ whole genome shotgun (WGS) entry which is preliminary data.</text>
</comment>
<keyword evidence="7" id="KW-1185">Reference proteome</keyword>
<dbReference type="Pfam" id="PF00126">
    <property type="entry name" value="HTH_1"/>
    <property type="match status" value="1"/>
</dbReference>
<feature type="domain" description="HTH lysR-type" evidence="5">
    <location>
        <begin position="15"/>
        <end position="72"/>
    </location>
</feature>
<dbReference type="EMBL" id="PXYG01000001">
    <property type="protein sequence ID" value="PSJ48172.1"/>
    <property type="molecule type" value="Genomic_DNA"/>
</dbReference>
<dbReference type="OrthoDB" id="6787458at2"/>
<sequence length="327" mass="37211">MTKHVEPDKILVRMPSLRAVRSFVAAAKYLSFTRAAEALCVTQAAISRQIRELEAHLGVELFKRTGRAVELTEAGTLFYDAAYLSFVNIAQAAERIQSTRAGKPALTICCSTAFSGLWLSRRLPDFFANNPDIDINVVTTGNFLQMEPGVHPDLFINKISDPREGYHSIPLFYDLIYPVCTPDFLRDNPAIASLEGLRDTVLLNLSPYGRAQVAEHVDWSVWFSFFDINLETRTRDDKHLFNANDYNMLIQMVLNHQGVSLGWHHLVAPLVEQGLLVRPVAQEMIFREKRHYLTYPESKADNEVLCRFRDWFLGCMDDERISALEAK</sequence>
<proteinExistence type="inferred from homology"/>
<evidence type="ECO:0000256" key="4">
    <source>
        <dbReference type="ARBA" id="ARBA00023163"/>
    </source>
</evidence>
<keyword evidence="3" id="KW-0238">DNA-binding</keyword>
<evidence type="ECO:0000256" key="3">
    <source>
        <dbReference type="ARBA" id="ARBA00023125"/>
    </source>
</evidence>
<organism evidence="6 7">
    <name type="scientific">Zobellella endophytica</name>
    <dbReference type="NCBI Taxonomy" id="2116700"/>
    <lineage>
        <taxon>Bacteria</taxon>
        <taxon>Pseudomonadati</taxon>
        <taxon>Pseudomonadota</taxon>
        <taxon>Gammaproteobacteria</taxon>
        <taxon>Aeromonadales</taxon>
        <taxon>Aeromonadaceae</taxon>
        <taxon>Zobellella</taxon>
    </lineage>
</organism>
<evidence type="ECO:0000313" key="6">
    <source>
        <dbReference type="EMBL" id="PSJ48172.1"/>
    </source>
</evidence>
<dbReference type="InterPro" id="IPR000847">
    <property type="entry name" value="LysR_HTH_N"/>
</dbReference>
<dbReference type="RefSeq" id="WP_106728583.1">
    <property type="nucleotide sequence ID" value="NZ_PXYG01000001.1"/>
</dbReference>
<evidence type="ECO:0000259" key="5">
    <source>
        <dbReference type="PROSITE" id="PS50931"/>
    </source>
</evidence>
<protein>
    <submittedName>
        <fullName evidence="6">LysR family transcriptional regulator</fullName>
    </submittedName>
</protein>
<keyword evidence="2" id="KW-0805">Transcription regulation</keyword>